<organism evidence="1 2">
    <name type="scientific">Xanthomarina spongicola</name>
    <dbReference type="NCBI Taxonomy" id="570520"/>
    <lineage>
        <taxon>Bacteria</taxon>
        <taxon>Pseudomonadati</taxon>
        <taxon>Bacteroidota</taxon>
        <taxon>Flavobacteriia</taxon>
        <taxon>Flavobacteriales</taxon>
        <taxon>Flavobacteriaceae</taxon>
        <taxon>Xanthomarina</taxon>
    </lineage>
</organism>
<evidence type="ECO:0000313" key="2">
    <source>
        <dbReference type="Proteomes" id="UP000245430"/>
    </source>
</evidence>
<comment type="caution">
    <text evidence="1">The sequence shown here is derived from an EMBL/GenBank/DDBJ whole genome shotgun (WGS) entry which is preliminary data.</text>
</comment>
<dbReference type="OrthoDB" id="1443548at2"/>
<dbReference type="Proteomes" id="UP000245430">
    <property type="component" value="Unassembled WGS sequence"/>
</dbReference>
<sequence>MVNEELFEIINAPFSELNKLKIGLLVRATLPEILESELISEIEIKKLTEENYSKMIFDMNYPVLKLVDENLPTINNRTIGDYTRYYANPYKSYNSRYLISSEWYDRNQEGYIKWLKRKVNRN</sequence>
<proteinExistence type="predicted"/>
<reference evidence="1 2" key="1">
    <citation type="submission" date="2018-05" db="EMBL/GenBank/DDBJ databases">
        <title>Genomic Encyclopedia of Archaeal and Bacterial Type Strains, Phase II (KMG-II): from individual species to whole genera.</title>
        <authorList>
            <person name="Goeker M."/>
        </authorList>
    </citation>
    <scope>NUCLEOTIDE SEQUENCE [LARGE SCALE GENOMIC DNA]</scope>
    <source>
        <strain evidence="1 2">DSM 22637</strain>
    </source>
</reference>
<name>A0A316DJZ8_9FLAO</name>
<dbReference type="EMBL" id="QGGP01000004">
    <property type="protein sequence ID" value="PWK18557.1"/>
    <property type="molecule type" value="Genomic_DNA"/>
</dbReference>
<gene>
    <name evidence="1" type="ORF">LX78_01864</name>
</gene>
<evidence type="ECO:0000313" key="1">
    <source>
        <dbReference type="EMBL" id="PWK18557.1"/>
    </source>
</evidence>
<protein>
    <submittedName>
        <fullName evidence="1">Uncharacterized protein</fullName>
    </submittedName>
</protein>
<keyword evidence="2" id="KW-1185">Reference proteome</keyword>
<dbReference type="AlphaFoldDB" id="A0A316DJZ8"/>
<dbReference type="RefSeq" id="WP_109682378.1">
    <property type="nucleotide sequence ID" value="NZ_QGGP01000004.1"/>
</dbReference>
<accession>A0A316DJZ8</accession>